<sequence>MFVCSSPSRRSESAASFPPTKTLISDRDEQRVIFFPSFIAKPIRSLVVPSSPLCLYPPSSSDFTILLFRGRVQDIDVDDQEGLTQAQRRVLNNKKSKDRQRFKRPKRTLLPPTKFVADGKQYTVQKDWLKGVHEKDAALYRRLVFTSLTIGAHKRRVEICKEFIKDPSRSLYKGDLQNDRRAREEMATCESERAQLIAGSAAVDIPPPPRELTDFDASRRDVMYKEGACSGCPRRRYFRMENGQILQYKQETEPEDENGRLLEKWKAFDVKTVNEGDQKDDVRLEKLDSGKEFRVKFQADEKGDVFHYRVLVKSPDRANGWLYLYTHSEDTALAWMAALNQMKLLKDEEAVGKVRTAVNRVINGQSACGWDALIDDYEEERRKHELIRNFLGRMLFVPLARGWSKWEALYEKQEEDKRRLAKQAEWMSRQLADKARQMAEETQADEWQVKCEVAEKIANKFRRAVANMKRKGLWDPNTSRNLPLTKMNVDVLKSLFGDLLGSELKHAFGSAKSSNSYACVNQSLCRSHVYLNPNLTMLNFSSPLAATTSGKQAKGEYANFVKLSSISSVILNSRRRDFAGTGILNTLPIAKDVLAAPVSTDGGCWMTILGPRVKGSKIREWGDIVVRVAQRPSELADSTGHLKLPLVFLRKAIVDALTASAGSQGNVTSRKALQTDMNAQVVIDKVTEATGGQKGSDVVARVYTNDLNYMEVNEKLDDTDALLREISGVLDGLYSNPPEYLKKLCSADGGYPDFQKALCDVLEVRSTRHSVCELSYHNGNQEDEANVFKLTVATEGGLVPPKRELEMEAKEAEEALQAEASGSPSPKRPRPPTMEKTSLVMYLMGRKYETEIVGKGEHYRQAHVPPLEINLNLGFSGSRAETIKTAVRDTMEGEVLQVDVYEYKEDPHDQKLQRFARLTGQLPMCEFLDGFYGNTEKNIRSLTSKNHQIALRPIDSDTRVDADKYGFLILNLSGKTETRGIRNKPMSPEWICRAAPSAPYTSHSIAFKNTLEGGQGPGGASDSVSTVDSKAAESLDEAPNFVQLDVWTLLFPESSASRSGRMFYVTFRSGNTVVSTDPRRRFSDCVGIQGGGTKSKLLATKVGGATAMTKSRLGVSGLNASMTSRMGGDTKVTATNSLPYNGTRLFLALPPHPGLYKSFSGKRVVEAILWEMDEPKTCDFGTMSTKDTPREPRIWGRDFIHLSDFSLNETEEKMELVFLPEAQYQKEMGDGGSASYEKMRKAARSSAGRKESASLTIDMTIRDKEWVYANAKTDTESEVFVQDKLLVGSKLLVMCERPQVYPVDERAWRRRFLPQGEDEDFPDVKELGWKQNEKKFFDSGELWSAPLRDPATLWEWEAGGVAKAFEPKNIPDYCSDVIPHKFVMPVSEQEHDKAALPGIWHRILQQRVGGTEKSDAVRYPPDSLVTSLTHTREALPCTLLAVYPNMTADVAVPSEVCDKLYAEARSGRKAKLQLQVPGFLDFYKRIIRRVHVCCLKSPFEAGFSVYDAELRNTDDATKDLHVERDGDPKNVASTHTYRKKLPVHAGPIPMDANPAFVPYEWEMNLHFNTKQEMVNFVRALNLGVRQGHFNDLMRIQEMKDREGEARELSAHIWTDPKNVGKLEVTVVEALNLKDPEQEKGTINTQLNAVSKMVKPFVPNMDKKLKAYREGRIDPLVTIRLKMDGEPIPKSYEGLWKTPTIRGSANPKWSLLPGCKEGVVFKTRKMMIPEDMICEIIVWRERDSATATYTNLMKDGLMEPVGVCEMRVRDLMNHTEPFKNLWRLIRPIDEGGLGFVVDDAISTGEIHFMTRFKPEDSGALISAGGVEAASAAQYLYMRLESTGRVRDPFGVPVLQGDFDPNLVSFQPRVQDLMWKRAPNADIDRAVDALVSLAMKPPAKPMPMFMYEQELKEKILHISAHYMCQGEKAADKWRQFEAMLQGAGLNRNALPSLVGAWSTSNANLPLEEGRNKEEEKVMYEKLQEVLSCGFPPKMRGYLWMLFSGAYQIKDPSKYRECLSQARTQSFAQQRQVLEDLQVLSAMDIPGTGLLKDKFQKALEQAKEVCTAFLFFNATPAMYTQKQCVPLLYSFSIAQFALYALLPHPDAPEENTIEGMTPEDVFWLIIALGGSSFNGILSSYWGKPQNREGEMDEHTLLAPENFAPHQLPSVLRNHGMGGPLAGPSGASYDVFLLECCIAKHLTPVWKKMYALGFCLLEVFYPAFMSCYAGMIPTHCLVRLWDQLMVEAYDKATYPYTGRRVLINLAFGVIAQSGTVHDLSNADNARQCRRALACAFAQLTDYSKMYALIEWADQQLWVNQAQYMEVDAMFKKRQREWANFYQCFEASNIAVKDLLYQNQRFQIRMDARSAQQGEMPKGLTANDVSKVLTLFQDKYILAPKEQQLKGEPFPKPRQKGGSRCAPWANMHRTVPAQLSEALIPPSEKALVKRGLDLFMPYGVLTQELSMHMPNPYAFYNPLQFQKGPPGREVRFFPSHLFLPEAEFISTINEHLPTWMHMAPQAHNAFTANTIDSCEGPEQIMDRRISVHEFLTGLIICCAGSLGEKADLLFKLWGTKGKPIGASETTQRWNFSVARAMLESESEGNKPALNNGGLERGARPALQMTFVNASKKEVLGVAYIQDFSKGISEGGSRWAELTQNIVQDGRGGEPGSGAIIGKAEIHFRFTPHQQFRPPPAPESNDREAHASREPEKDSFVGGVLGLWVKEAEFYTKVETPVKVEVACLDRWGRMSNYRINLVDTLTTIKTAMQRFRTNLGGSPARSAAGSPTSAVSAISGGDGPLSLYKNPGGKQKHKHCDVWVPAQVARPGGNDPDYIELSAVRHITAQILSRAMHYCSNRQAFSISDSAFSRFGVVPAIRSATLIGSTGTKDVTEQMVKFWEREISETGIVDLIFTKKEVEAERQDKGLTGLFTGTLKRNDLKFILGPSLSYSWASELKLYVTEGGSGERRMHAIPVKDGKLDWKPESYQEFQVPLQSLHAEVLDKENFIAALCSSPLLSEALRRFSGIEPLKIHTPAVECDVYLPMQSADEELVQMVQANQRVLMEIWDGNPASDLMPGHQKNVDKQWRLGRDPTLLGECWLPNLASIAGRTESFTLDLQQPTKETDTSSHRFGVEKVWPPKFKNVNAPSLGNVLVRCKWELPGKDEKGMLEFEGRPVGRMTLKLERANNLRMVDEDAKQFPNPYVRLWVFNAEAQRWETAKTLKNKRMEEVEVKVMTKTNDPVWDQTLFLDLETGQGTVDERMKDNIAEATKGKVTAQAKSKAKAEEVRKFWEQQVVIRFRDRPSQQDGIEASHGYSLTLNDPVRSIISKSDKAAEDLSRAEKARTGTKDATRFDGFQLNSRYIPLIFEPPAKLRGRAAGGVHGQAQSRQLDLDMFEAFRDENNWVPLDPNLPLSHYQMKYGLGRGAQGGGIPMIKIIEPLKSYRKKNKHFDAFLRKKKIEAWNEVAELDVDAVSKTVATNDDSNAFAHVLYQHPDKSFEWRPAIVEHFDEETHKELQKSEKKEPKPELRRQMQGADLWSARVLSCEPFRWAPLKDDMVVFAAQKPKILGTSLVAEEDAERVRMMYDDRIPPERIVVALNQERRGEFKKKKDKGRTEKAPREITYREVKAIIDDYNKEKMRSQMIGK</sequence>
<name>A0A0G4HEV0_9ALVE</name>
<dbReference type="InterPro" id="IPR035892">
    <property type="entry name" value="C2_domain_sf"/>
</dbReference>
<dbReference type="Gene3D" id="1.10.472.80">
    <property type="entry name" value="Ypt/Rab-GAP domain of gyp1p, domain 3"/>
    <property type="match status" value="1"/>
</dbReference>
<dbReference type="PhylomeDB" id="A0A0G4HEV0"/>
<dbReference type="Gene3D" id="2.60.40.150">
    <property type="entry name" value="C2 domain"/>
    <property type="match status" value="2"/>
</dbReference>
<gene>
    <name evidence="3" type="ORF">Cvel_6528</name>
</gene>
<feature type="region of interest" description="Disordered" evidence="1">
    <location>
        <begin position="1009"/>
        <end position="1028"/>
    </location>
</feature>
<dbReference type="InterPro" id="IPR000008">
    <property type="entry name" value="C2_dom"/>
</dbReference>
<evidence type="ECO:0000259" key="2">
    <source>
        <dbReference type="PROSITE" id="PS50004"/>
    </source>
</evidence>
<feature type="compositionally biased region" description="Basic and acidic residues" evidence="1">
    <location>
        <begin position="2694"/>
        <end position="2707"/>
    </location>
</feature>
<dbReference type="VEuPathDB" id="CryptoDB:Cvel_6528"/>
<dbReference type="SMART" id="SM00239">
    <property type="entry name" value="C2"/>
    <property type="match status" value="2"/>
</dbReference>
<dbReference type="EMBL" id="CDMZ01002440">
    <property type="protein sequence ID" value="CEM42387.1"/>
    <property type="molecule type" value="Genomic_DNA"/>
</dbReference>
<accession>A0A0G4HEV0</accession>
<feature type="region of interest" description="Disordered" evidence="1">
    <location>
        <begin position="1"/>
        <end position="21"/>
    </location>
</feature>
<feature type="compositionally biased region" description="Low complexity" evidence="1">
    <location>
        <begin position="815"/>
        <end position="825"/>
    </location>
</feature>
<proteinExistence type="predicted"/>
<feature type="domain" description="C2" evidence="2">
    <location>
        <begin position="3156"/>
        <end position="3309"/>
    </location>
</feature>
<dbReference type="InterPro" id="IPR035969">
    <property type="entry name" value="Rab-GAP_TBC_sf"/>
</dbReference>
<feature type="compositionally biased region" description="Low complexity" evidence="1">
    <location>
        <begin position="1"/>
        <end position="19"/>
    </location>
</feature>
<feature type="region of interest" description="Disordered" evidence="1">
    <location>
        <begin position="2683"/>
        <end position="2707"/>
    </location>
</feature>
<dbReference type="SUPFAM" id="SSF47923">
    <property type="entry name" value="Ypt/Rab-GAP domain of gyp1p"/>
    <property type="match status" value="1"/>
</dbReference>
<feature type="region of interest" description="Disordered" evidence="1">
    <location>
        <begin position="809"/>
        <end position="834"/>
    </location>
</feature>
<evidence type="ECO:0000256" key="1">
    <source>
        <dbReference type="SAM" id="MobiDB-lite"/>
    </source>
</evidence>
<reference evidence="3" key="1">
    <citation type="submission" date="2014-11" db="EMBL/GenBank/DDBJ databases">
        <authorList>
            <person name="Otto D Thomas"/>
            <person name="Naeem Raeece"/>
        </authorList>
    </citation>
    <scope>NUCLEOTIDE SEQUENCE</scope>
</reference>
<dbReference type="CDD" id="cd00030">
    <property type="entry name" value="C2"/>
    <property type="match status" value="1"/>
</dbReference>
<dbReference type="SUPFAM" id="SSF49562">
    <property type="entry name" value="C2 domain (Calcium/lipid-binding domain, CaLB)"/>
    <property type="match status" value="1"/>
</dbReference>
<organism evidence="3">
    <name type="scientific">Chromera velia CCMP2878</name>
    <dbReference type="NCBI Taxonomy" id="1169474"/>
    <lineage>
        <taxon>Eukaryota</taxon>
        <taxon>Sar</taxon>
        <taxon>Alveolata</taxon>
        <taxon>Colpodellida</taxon>
        <taxon>Chromeraceae</taxon>
        <taxon>Chromera</taxon>
    </lineage>
</organism>
<dbReference type="PROSITE" id="PS50004">
    <property type="entry name" value="C2"/>
    <property type="match status" value="1"/>
</dbReference>
<dbReference type="Pfam" id="PF00168">
    <property type="entry name" value="C2"/>
    <property type="match status" value="2"/>
</dbReference>
<evidence type="ECO:0000313" key="3">
    <source>
        <dbReference type="EMBL" id="CEM42387.1"/>
    </source>
</evidence>
<protein>
    <recommendedName>
        <fullName evidence="2">C2 domain-containing protein</fullName>
    </recommendedName>
</protein>